<dbReference type="RefSeq" id="WP_006215753.1">
    <property type="nucleotide sequence ID" value="NZ_ANHZ02000030.1"/>
</dbReference>
<dbReference type="InterPro" id="IPR051676">
    <property type="entry name" value="UPF0053_domain"/>
</dbReference>
<sequence>MDGFGAILILILLLLGNAYFVGAEFAMVSARRDQLEPRAADGSRGARMALKGIEDVSTSLAATQLGITACSLLIGSVGEPAIAAMIEPVFEAVGVPEFLIHPIALVIALVIVTFLHMVIGEMVPKNISIAQPAAAALLLGPVLRVFVIVLRPFIWLMNQTANLVVRHVLRAVPKDEVSSTFTSVEVAGFVEESGREGLLDPDEIGLLTGALEFERLTASDVAIPFDQIRTVSVDATPAQIEQLCVETGFSRFPVVGSDGSLEGYIHTKDILAVPAQARDEVFDASIVHSLGRVPEDAKLQAVMRRMQATQAHLALVESSGDGGQNQRAIVALEDVLEELVGEVRDATTPETA</sequence>
<feature type="domain" description="CBS" evidence="10">
    <location>
        <begin position="222"/>
        <end position="280"/>
    </location>
</feature>
<proteinExistence type="predicted"/>
<comment type="subcellular location">
    <subcellularLocation>
        <location evidence="1">Cell membrane</location>
        <topology evidence="1">Multi-pass membrane protein</topology>
    </subcellularLocation>
</comment>
<dbReference type="SUPFAM" id="SSF54631">
    <property type="entry name" value="CBS-domain pair"/>
    <property type="match status" value="1"/>
</dbReference>
<evidence type="ECO:0008006" key="14">
    <source>
        <dbReference type="Google" id="ProtNLM"/>
    </source>
</evidence>
<dbReference type="Gene3D" id="3.10.580.10">
    <property type="entry name" value="CBS-domain"/>
    <property type="match status" value="1"/>
</dbReference>
<keyword evidence="3 8" id="KW-0812">Transmembrane</keyword>
<dbReference type="GO" id="GO:0005886">
    <property type="term" value="C:plasma membrane"/>
    <property type="evidence" value="ECO:0007669"/>
    <property type="project" value="UniProtKB-SubCell"/>
</dbReference>
<keyword evidence="4" id="KW-0677">Repeat</keyword>
<organism evidence="12 13">
    <name type="scientific">Kocuria palustris PEL</name>
    <dbReference type="NCBI Taxonomy" id="1236550"/>
    <lineage>
        <taxon>Bacteria</taxon>
        <taxon>Bacillati</taxon>
        <taxon>Actinomycetota</taxon>
        <taxon>Actinomycetes</taxon>
        <taxon>Micrococcales</taxon>
        <taxon>Micrococcaceae</taxon>
        <taxon>Kocuria</taxon>
    </lineage>
</organism>
<feature type="transmembrane region" description="Helical" evidence="9">
    <location>
        <begin position="98"/>
        <end position="120"/>
    </location>
</feature>
<keyword evidence="7" id="KW-0129">CBS domain</keyword>
<evidence type="ECO:0000256" key="9">
    <source>
        <dbReference type="SAM" id="Phobius"/>
    </source>
</evidence>
<dbReference type="InterPro" id="IPR002550">
    <property type="entry name" value="CNNM"/>
</dbReference>
<evidence type="ECO:0000313" key="13">
    <source>
        <dbReference type="Proteomes" id="UP000009877"/>
    </source>
</evidence>
<dbReference type="EMBL" id="ANHZ02000030">
    <property type="protein sequence ID" value="EME35560.1"/>
    <property type="molecule type" value="Genomic_DNA"/>
</dbReference>
<dbReference type="PANTHER" id="PTHR43099">
    <property type="entry name" value="UPF0053 PROTEIN YRKA"/>
    <property type="match status" value="1"/>
</dbReference>
<evidence type="ECO:0000256" key="3">
    <source>
        <dbReference type="ARBA" id="ARBA00022692"/>
    </source>
</evidence>
<keyword evidence="2" id="KW-1003">Cell membrane</keyword>
<evidence type="ECO:0000259" key="11">
    <source>
        <dbReference type="PROSITE" id="PS51846"/>
    </source>
</evidence>
<feature type="domain" description="CNNM transmembrane" evidence="11">
    <location>
        <begin position="1"/>
        <end position="203"/>
    </location>
</feature>
<dbReference type="InterPro" id="IPR000644">
    <property type="entry name" value="CBS_dom"/>
</dbReference>
<reference evidence="12 13" key="1">
    <citation type="journal article" date="2014" name="Genome Announc.">
        <title>Draft Genome Sequence of Kocuria palustris PEL.</title>
        <authorList>
            <person name="Sharma G."/>
            <person name="Khatri I."/>
            <person name="Subramanian S."/>
        </authorList>
    </citation>
    <scope>NUCLEOTIDE SEQUENCE [LARGE SCALE GENOMIC DNA]</scope>
    <source>
        <strain evidence="12 13">PEL</strain>
    </source>
</reference>
<evidence type="ECO:0000256" key="5">
    <source>
        <dbReference type="ARBA" id="ARBA00022989"/>
    </source>
</evidence>
<evidence type="ECO:0000256" key="8">
    <source>
        <dbReference type="PROSITE-ProRule" id="PRU01193"/>
    </source>
</evidence>
<dbReference type="Pfam" id="PF01595">
    <property type="entry name" value="CNNM"/>
    <property type="match status" value="1"/>
</dbReference>
<dbReference type="CDD" id="cd04590">
    <property type="entry name" value="CBS_pair_CorC_HlyC_assoc"/>
    <property type="match status" value="1"/>
</dbReference>
<name>M2YAR5_9MICC</name>
<keyword evidence="5 8" id="KW-1133">Transmembrane helix</keyword>
<feature type="transmembrane region" description="Helical" evidence="9">
    <location>
        <begin position="132"/>
        <end position="157"/>
    </location>
</feature>
<dbReference type="Proteomes" id="UP000009877">
    <property type="component" value="Unassembled WGS sequence"/>
</dbReference>
<evidence type="ECO:0000256" key="7">
    <source>
        <dbReference type="PROSITE-ProRule" id="PRU00703"/>
    </source>
</evidence>
<dbReference type="AlphaFoldDB" id="M2YAR5"/>
<protein>
    <recommendedName>
        <fullName evidence="14">Magnesium and cobalt efflux protein CorC</fullName>
    </recommendedName>
</protein>
<evidence type="ECO:0000256" key="1">
    <source>
        <dbReference type="ARBA" id="ARBA00004651"/>
    </source>
</evidence>
<evidence type="ECO:0000256" key="6">
    <source>
        <dbReference type="ARBA" id="ARBA00023136"/>
    </source>
</evidence>
<dbReference type="Pfam" id="PF00571">
    <property type="entry name" value="CBS"/>
    <property type="match status" value="1"/>
</dbReference>
<keyword evidence="6 8" id="KW-0472">Membrane</keyword>
<evidence type="ECO:0000256" key="4">
    <source>
        <dbReference type="ARBA" id="ARBA00022737"/>
    </source>
</evidence>
<dbReference type="InterPro" id="IPR046342">
    <property type="entry name" value="CBS_dom_sf"/>
</dbReference>
<dbReference type="InterPro" id="IPR044751">
    <property type="entry name" value="Ion_transp-like_CBS"/>
</dbReference>
<dbReference type="STRING" id="71999.KPaMU14_00885"/>
<comment type="caution">
    <text evidence="12">The sequence shown here is derived from an EMBL/GenBank/DDBJ whole genome shotgun (WGS) entry which is preliminary data.</text>
</comment>
<dbReference type="PROSITE" id="PS51371">
    <property type="entry name" value="CBS"/>
    <property type="match status" value="1"/>
</dbReference>
<evidence type="ECO:0000313" key="12">
    <source>
        <dbReference type="EMBL" id="EME35560.1"/>
    </source>
</evidence>
<dbReference type="PANTHER" id="PTHR43099:SF5">
    <property type="entry name" value="HLYC_CORC FAMILY TRANSPORTER"/>
    <property type="match status" value="1"/>
</dbReference>
<gene>
    <name evidence="12" type="ORF">C884_01657</name>
</gene>
<accession>M2YAR5</accession>
<evidence type="ECO:0000259" key="10">
    <source>
        <dbReference type="PROSITE" id="PS51371"/>
    </source>
</evidence>
<evidence type="ECO:0000256" key="2">
    <source>
        <dbReference type="ARBA" id="ARBA00022475"/>
    </source>
</evidence>
<dbReference type="PROSITE" id="PS51846">
    <property type="entry name" value="CNNM"/>
    <property type="match status" value="1"/>
</dbReference>
<keyword evidence="13" id="KW-1185">Reference proteome</keyword>